<evidence type="ECO:0000259" key="4">
    <source>
        <dbReference type="Pfam" id="PF00326"/>
    </source>
</evidence>
<evidence type="ECO:0000256" key="1">
    <source>
        <dbReference type="ARBA" id="ARBA00022801"/>
    </source>
</evidence>
<gene>
    <name evidence="5" type="ORF">NPRO_16970</name>
</gene>
<dbReference type="InterPro" id="IPR001375">
    <property type="entry name" value="Peptidase_S9_cat"/>
</dbReference>
<dbReference type="InterPro" id="IPR011042">
    <property type="entry name" value="6-blade_b-propeller_TolB-like"/>
</dbReference>
<dbReference type="Proteomes" id="UP000662873">
    <property type="component" value="Chromosome"/>
</dbReference>
<dbReference type="Gene3D" id="2.120.10.30">
    <property type="entry name" value="TolB, C-terminal domain"/>
    <property type="match status" value="1"/>
</dbReference>
<dbReference type="SUPFAM" id="SSF53474">
    <property type="entry name" value="alpha/beta-Hydrolases"/>
    <property type="match status" value="1"/>
</dbReference>
<accession>A0A809RW68</accession>
<dbReference type="Pfam" id="PF00326">
    <property type="entry name" value="Peptidase_S9"/>
    <property type="match status" value="1"/>
</dbReference>
<dbReference type="EMBL" id="AP021858">
    <property type="protein sequence ID" value="BBO24102.1"/>
    <property type="molecule type" value="Genomic_DNA"/>
</dbReference>
<evidence type="ECO:0000256" key="2">
    <source>
        <dbReference type="SAM" id="MobiDB-lite"/>
    </source>
</evidence>
<dbReference type="GO" id="GO:0004252">
    <property type="term" value="F:serine-type endopeptidase activity"/>
    <property type="evidence" value="ECO:0007669"/>
    <property type="project" value="TreeGrafter"/>
</dbReference>
<evidence type="ECO:0000256" key="3">
    <source>
        <dbReference type="SAM" id="SignalP"/>
    </source>
</evidence>
<feature type="signal peptide" evidence="3">
    <location>
        <begin position="1"/>
        <end position="17"/>
    </location>
</feature>
<feature type="region of interest" description="Disordered" evidence="2">
    <location>
        <begin position="313"/>
        <end position="368"/>
    </location>
</feature>
<keyword evidence="3" id="KW-0732">Signal</keyword>
<dbReference type="PANTHER" id="PTHR42776">
    <property type="entry name" value="SERINE PEPTIDASE S9 FAMILY MEMBER"/>
    <property type="match status" value="1"/>
</dbReference>
<name>A0A809RW68_9BACT</name>
<protein>
    <recommendedName>
        <fullName evidence="4">Peptidase S9 prolyl oligopeptidase catalytic domain-containing protein</fullName>
    </recommendedName>
</protein>
<evidence type="ECO:0000313" key="6">
    <source>
        <dbReference type="Proteomes" id="UP000662873"/>
    </source>
</evidence>
<dbReference type="GO" id="GO:0006508">
    <property type="term" value="P:proteolysis"/>
    <property type="evidence" value="ECO:0007669"/>
    <property type="project" value="InterPro"/>
</dbReference>
<dbReference type="InterPro" id="IPR029058">
    <property type="entry name" value="AB_hydrolase_fold"/>
</dbReference>
<feature type="domain" description="Peptidase S9 prolyl oligopeptidase catalytic" evidence="4">
    <location>
        <begin position="692"/>
        <end position="849"/>
    </location>
</feature>
<proteinExistence type="predicted"/>
<dbReference type="PANTHER" id="PTHR42776:SF28">
    <property type="entry name" value="GLUTAMYL ENDOPEPTIDASE, CHLOROPLASTIC-RELATED"/>
    <property type="match status" value="1"/>
</dbReference>
<dbReference type="AlphaFoldDB" id="A0A809RW68"/>
<dbReference type="SUPFAM" id="SSF82171">
    <property type="entry name" value="DPP6 N-terminal domain-like"/>
    <property type="match status" value="1"/>
</dbReference>
<feature type="chain" id="PRO_5035266166" description="Peptidase S9 prolyl oligopeptidase catalytic domain-containing protein" evidence="3">
    <location>
        <begin position="18"/>
        <end position="851"/>
    </location>
</feature>
<dbReference type="Gene3D" id="3.40.50.1820">
    <property type="entry name" value="alpha/beta hydrolase"/>
    <property type="match status" value="1"/>
</dbReference>
<evidence type="ECO:0000313" key="5">
    <source>
        <dbReference type="EMBL" id="BBO24102.1"/>
    </source>
</evidence>
<reference evidence="5" key="1">
    <citation type="journal article" name="DNA Res.">
        <title>The physiological potential of anammox bacteria as revealed by their core genome structure.</title>
        <authorList>
            <person name="Okubo T."/>
            <person name="Toyoda A."/>
            <person name="Fukuhara K."/>
            <person name="Uchiyama I."/>
            <person name="Harigaya Y."/>
            <person name="Kuroiwa M."/>
            <person name="Suzuki T."/>
            <person name="Murakami Y."/>
            <person name="Suwa Y."/>
            <person name="Takami H."/>
        </authorList>
    </citation>
    <scope>NUCLEOTIDE SEQUENCE</scope>
    <source>
        <strain evidence="5">317325-2</strain>
    </source>
</reference>
<organism evidence="5 6">
    <name type="scientific">Candidatus Nitrosymbiomonas proteolyticus</name>
    <dbReference type="NCBI Taxonomy" id="2608984"/>
    <lineage>
        <taxon>Bacteria</taxon>
        <taxon>Bacillati</taxon>
        <taxon>Armatimonadota</taxon>
        <taxon>Armatimonadota incertae sedis</taxon>
        <taxon>Candidatus Nitrosymbiomonas</taxon>
    </lineage>
</organism>
<dbReference type="KEGG" id="npy:NPRO_16970"/>
<sequence>MRRFTWAVALVASGAYAGAQAPASPNPASAEAYLSPPSLIERMVLAPRHTNVSLSDLSPDRKRFLVTRSSGMPSLESLAKPYVNLGGFRVDTLAQRNRNLTVRNAAGFAVYEVESGKWIEIPAPQGTRVAGGEWSPDGSQIAFVGLSNDSAHIYVADATTGRSRRVAGRPLLPTQVTSIIWTSDGARIVGVFRPANQGQAPRPEAVPSQPTLRLTTPQKESLRTYAALLETQVDQAMFRFYSTGQLGVVDVATGRVREIGKPAMIRSVDPAPDGKHFRVVTILEPFSYIVPASSFGEVEEVWDSEGKPLAEIRKRTIGPRSDDDPTDSADVPYGEDPAAGAWTEEEQRPQGGAATGQAPSSGKRSLSWRPDGAGLSFLQLEPAQRAEGGQAAPSGPRKDRVMLWEAPFGESNQKVIYESERGINSVNYSEDCQTLFLTETVSGQSVTYAVRLSDPGKRYELQKAATGPNAEPAGSLVTRRNANGRSVVVIGSGERVYFSGTQFGKDPEKEAPRPFVDATTIATGEKSRLWQSSAEKYETFSLFLNEDQNEGLIVRQSPTEPPNAFWTNFKGTERKLTDNQDPTPAVTRLERRFIRVKRVDGYEFWVKITLPELVIGQPRLPAFFWFYPREYTDQASYDRTRQRFNKNLFPNTGSTSKEYLVLQGYALVEPDCPIFGAQGRMNDRYVADLRNNLAATIDVLEAQGLIDRTRLAIGGHSYGAFSTANAMIHTPFFKAGIAGDGNYNRLLTPASFQSEQRQLWDARETYLTMSPLLYAEQMNGALLMYHGMDDQNVGTAPINSVRMFHALETLGKTASLYMYPYEDHGPAAKETILDLWARWVAWLDKYLKDSP</sequence>
<keyword evidence="1" id="KW-0378">Hydrolase</keyword>